<evidence type="ECO:0000256" key="5">
    <source>
        <dbReference type="ARBA" id="ARBA00022490"/>
    </source>
</evidence>
<dbReference type="Gene3D" id="3.40.50.10490">
    <property type="entry name" value="Glucose-6-phosphate isomerase like protein, domain 1"/>
    <property type="match status" value="1"/>
</dbReference>
<evidence type="ECO:0000256" key="8">
    <source>
        <dbReference type="ARBA" id="ARBA00023235"/>
    </source>
</evidence>
<keyword evidence="8 10" id="KW-0413">Isomerase</keyword>
<dbReference type="GO" id="GO:0008968">
    <property type="term" value="F:D-sedoheptulose 7-phosphate isomerase activity"/>
    <property type="evidence" value="ECO:0007669"/>
    <property type="project" value="UniProtKB-UniRule"/>
</dbReference>
<dbReference type="RefSeq" id="WP_078320355.1">
    <property type="nucleotide sequence ID" value="NZ_FXTS01000007.1"/>
</dbReference>
<feature type="binding site" evidence="10">
    <location>
        <position position="59"/>
    </location>
    <ligand>
        <name>Zn(2+)</name>
        <dbReference type="ChEBI" id="CHEBI:29105"/>
    </ligand>
</feature>
<dbReference type="SUPFAM" id="SSF53697">
    <property type="entry name" value="SIS domain"/>
    <property type="match status" value="1"/>
</dbReference>
<dbReference type="InterPro" id="IPR001347">
    <property type="entry name" value="SIS_dom"/>
</dbReference>
<dbReference type="GO" id="GO:0097367">
    <property type="term" value="F:carbohydrate derivative binding"/>
    <property type="evidence" value="ECO:0007669"/>
    <property type="project" value="InterPro"/>
</dbReference>
<dbReference type="PANTHER" id="PTHR30390:SF6">
    <property type="entry name" value="DNAA INITIATOR-ASSOCIATING PROTEIN DIAA"/>
    <property type="match status" value="1"/>
</dbReference>
<keyword evidence="11" id="KW-0175">Coiled coil</keyword>
<feature type="domain" description="SIS" evidence="12">
    <location>
        <begin position="31"/>
        <end position="186"/>
    </location>
</feature>
<evidence type="ECO:0000256" key="7">
    <source>
        <dbReference type="ARBA" id="ARBA00022833"/>
    </source>
</evidence>
<dbReference type="InterPro" id="IPR046348">
    <property type="entry name" value="SIS_dom_sf"/>
</dbReference>
<feature type="binding site" evidence="10">
    <location>
        <position position="166"/>
    </location>
    <ligand>
        <name>Zn(2+)</name>
        <dbReference type="ChEBI" id="CHEBI:29105"/>
    </ligand>
</feature>
<feature type="binding site" evidence="10">
    <location>
        <position position="119"/>
    </location>
    <ligand>
        <name>substrate</name>
    </ligand>
</feature>
<organism evidence="13 14">
    <name type="scientific">Oceanospirillum linum</name>
    <dbReference type="NCBI Taxonomy" id="966"/>
    <lineage>
        <taxon>Bacteria</taxon>
        <taxon>Pseudomonadati</taxon>
        <taxon>Pseudomonadota</taxon>
        <taxon>Gammaproteobacteria</taxon>
        <taxon>Oceanospirillales</taxon>
        <taxon>Oceanospirillaceae</taxon>
        <taxon>Oceanospirillum</taxon>
    </lineage>
</organism>
<comment type="cofactor">
    <cofactor evidence="10">
        <name>Zn(2+)</name>
        <dbReference type="ChEBI" id="CHEBI:29105"/>
    </cofactor>
    <text evidence="10">Binds 1 zinc ion per subunit.</text>
</comment>
<dbReference type="GO" id="GO:0008270">
    <property type="term" value="F:zinc ion binding"/>
    <property type="evidence" value="ECO:0007669"/>
    <property type="project" value="UniProtKB-UniRule"/>
</dbReference>
<comment type="function">
    <text evidence="2 10">Catalyzes the isomerization of sedoheptulose 7-phosphate in D-glycero-D-manno-heptose 7-phosphate.</text>
</comment>
<accession>A0A1T1H9L5</accession>
<dbReference type="EC" id="5.3.1.28" evidence="10"/>
<dbReference type="PANTHER" id="PTHR30390">
    <property type="entry name" value="SEDOHEPTULOSE 7-PHOSPHATE ISOMERASE / DNAA INITIATOR-ASSOCIATING FACTOR FOR REPLICATION INITIATION"/>
    <property type="match status" value="1"/>
</dbReference>
<feature type="binding site" evidence="10">
    <location>
        <position position="174"/>
    </location>
    <ligand>
        <name>Zn(2+)</name>
        <dbReference type="ChEBI" id="CHEBI:29105"/>
    </ligand>
</feature>
<evidence type="ECO:0000256" key="10">
    <source>
        <dbReference type="HAMAP-Rule" id="MF_00067"/>
    </source>
</evidence>
<gene>
    <name evidence="10" type="primary">gmhA</name>
    <name evidence="13" type="ORF">BTA35_0213635</name>
</gene>
<keyword evidence="14" id="KW-1185">Reference proteome</keyword>
<dbReference type="InterPro" id="IPR035461">
    <property type="entry name" value="GmhA/DiaA"/>
</dbReference>
<comment type="similarity">
    <text evidence="4 10">Belongs to the SIS family. GmhA subfamily.</text>
</comment>
<protein>
    <recommendedName>
        <fullName evidence="10">Phosphoheptose isomerase</fullName>
        <ecNumber evidence="10">5.3.1.28</ecNumber>
    </recommendedName>
    <alternativeName>
        <fullName evidence="10">Sedoheptulose 7-phosphate isomerase</fullName>
    </alternativeName>
</protein>
<proteinExistence type="inferred from homology"/>
<dbReference type="GO" id="GO:0005975">
    <property type="term" value="P:carbohydrate metabolic process"/>
    <property type="evidence" value="ECO:0007669"/>
    <property type="project" value="UniProtKB-UniRule"/>
</dbReference>
<evidence type="ECO:0000313" key="14">
    <source>
        <dbReference type="Proteomes" id="UP000190064"/>
    </source>
</evidence>
<dbReference type="EMBL" id="MTSD02000006">
    <property type="protein sequence ID" value="OOV86532.1"/>
    <property type="molecule type" value="Genomic_DNA"/>
</dbReference>
<keyword evidence="7 10" id="KW-0862">Zinc</keyword>
<keyword evidence="9 10" id="KW-0119">Carbohydrate metabolism</keyword>
<sequence length="186" mass="20223">MSFLAALQRHMETLSKLQGLESEIQQLASKVESSIRNGGKVIFMGNGGSAADSQHLAAEFVVRYKKERPTLAAIALTTDTSILTAHSNDYSFDTVFSRQVEALSRPEDIVIGLSTSGNSANVIDALKVAKEIGCYTYAWTGETGGELLHVADTTLRIPSTETARIQEAHMVVGHWLCEAMDERFSS</sequence>
<dbReference type="PROSITE" id="PS51464">
    <property type="entry name" value="SIS"/>
    <property type="match status" value="1"/>
</dbReference>
<evidence type="ECO:0000256" key="4">
    <source>
        <dbReference type="ARBA" id="ARBA00009894"/>
    </source>
</evidence>
<dbReference type="AlphaFoldDB" id="A0A1T1H9L5"/>
<comment type="subcellular location">
    <subcellularLocation>
        <location evidence="3 10">Cytoplasm</location>
    </subcellularLocation>
</comment>
<feature type="binding site" evidence="10">
    <location>
        <position position="55"/>
    </location>
    <ligand>
        <name>Zn(2+)</name>
        <dbReference type="ChEBI" id="CHEBI:29105"/>
    </ligand>
</feature>
<comment type="catalytic activity">
    <reaction evidence="1 10">
        <text>2 D-sedoheptulose 7-phosphate = D-glycero-alpha-D-manno-heptose 7-phosphate + D-glycero-beta-D-manno-heptose 7-phosphate</text>
        <dbReference type="Rhea" id="RHEA:27489"/>
        <dbReference type="ChEBI" id="CHEBI:57483"/>
        <dbReference type="ChEBI" id="CHEBI:60203"/>
        <dbReference type="ChEBI" id="CHEBI:60204"/>
        <dbReference type="EC" id="5.3.1.28"/>
    </reaction>
</comment>
<dbReference type="InterPro" id="IPR050099">
    <property type="entry name" value="SIS_GmhA/DiaA_subfam"/>
</dbReference>
<feature type="binding site" evidence="10">
    <location>
        <begin position="88"/>
        <end position="89"/>
    </location>
    <ligand>
        <name>substrate</name>
    </ligand>
</feature>
<dbReference type="HAMAP" id="MF_00067">
    <property type="entry name" value="GmhA"/>
    <property type="match status" value="1"/>
</dbReference>
<evidence type="ECO:0000256" key="11">
    <source>
        <dbReference type="SAM" id="Coils"/>
    </source>
</evidence>
<dbReference type="InterPro" id="IPR004515">
    <property type="entry name" value="Phosphoheptose_Isoase"/>
</dbReference>
<dbReference type="GO" id="GO:0005737">
    <property type="term" value="C:cytoplasm"/>
    <property type="evidence" value="ECO:0007669"/>
    <property type="project" value="UniProtKB-SubCell"/>
</dbReference>
<dbReference type="UniPathway" id="UPA00041">
    <property type="reaction ID" value="UER00436"/>
</dbReference>
<evidence type="ECO:0000256" key="1">
    <source>
        <dbReference type="ARBA" id="ARBA00000348"/>
    </source>
</evidence>
<dbReference type="GO" id="GO:2001061">
    <property type="term" value="P:D-glycero-D-manno-heptose 7-phosphate biosynthetic process"/>
    <property type="evidence" value="ECO:0007669"/>
    <property type="project" value="UniProtKB-UniPathway"/>
</dbReference>
<reference evidence="13" key="1">
    <citation type="submission" date="2017-02" db="EMBL/GenBank/DDBJ databases">
        <title>Draft Genome Sequence of the Salt Water Bacterium Oceanospirillum linum ATCC 11336.</title>
        <authorList>
            <person name="Trachtenberg A.M."/>
            <person name="Carney J.G."/>
            <person name="Linnane J.D."/>
            <person name="Rheaume B.A."/>
            <person name="Pitts N.L."/>
            <person name="Mykles D.L."/>
            <person name="Maclea K.S."/>
        </authorList>
    </citation>
    <scope>NUCLEOTIDE SEQUENCE [LARGE SCALE GENOMIC DNA]</scope>
    <source>
        <strain evidence="13">ATCC 11336</strain>
    </source>
</reference>
<evidence type="ECO:0000256" key="3">
    <source>
        <dbReference type="ARBA" id="ARBA00004496"/>
    </source>
</evidence>
<evidence type="ECO:0000313" key="13">
    <source>
        <dbReference type="EMBL" id="OOV86532.1"/>
    </source>
</evidence>
<feature type="coiled-coil region" evidence="11">
    <location>
        <begin position="10"/>
        <end position="37"/>
    </location>
</feature>
<dbReference type="Pfam" id="PF13580">
    <property type="entry name" value="SIS_2"/>
    <property type="match status" value="1"/>
</dbReference>
<feature type="binding site" evidence="10">
    <location>
        <position position="166"/>
    </location>
    <ligand>
        <name>substrate</name>
    </ligand>
</feature>
<evidence type="ECO:0000256" key="2">
    <source>
        <dbReference type="ARBA" id="ARBA00003172"/>
    </source>
</evidence>
<evidence type="ECO:0000256" key="9">
    <source>
        <dbReference type="ARBA" id="ARBA00023277"/>
    </source>
</evidence>
<evidence type="ECO:0000256" key="6">
    <source>
        <dbReference type="ARBA" id="ARBA00022723"/>
    </source>
</evidence>
<feature type="binding site" evidence="10">
    <location>
        <begin position="114"/>
        <end position="116"/>
    </location>
    <ligand>
        <name>substrate</name>
    </ligand>
</feature>
<keyword evidence="5 10" id="KW-0963">Cytoplasm</keyword>
<comment type="subunit">
    <text evidence="10">Homotetramer.</text>
</comment>
<dbReference type="STRING" id="966.BTA35_0213635"/>
<feature type="binding site" evidence="10">
    <location>
        <begin position="46"/>
        <end position="48"/>
    </location>
    <ligand>
        <name>substrate</name>
    </ligand>
</feature>
<evidence type="ECO:0000259" key="12">
    <source>
        <dbReference type="PROSITE" id="PS51464"/>
    </source>
</evidence>
<comment type="caution">
    <text evidence="13">The sequence shown here is derived from an EMBL/GenBank/DDBJ whole genome shotgun (WGS) entry which is preliminary data.</text>
</comment>
<keyword evidence="6 10" id="KW-0479">Metal-binding</keyword>
<dbReference type="Proteomes" id="UP000190064">
    <property type="component" value="Unassembled WGS sequence"/>
</dbReference>
<feature type="binding site" evidence="10">
    <location>
        <position position="59"/>
    </location>
    <ligand>
        <name>substrate</name>
    </ligand>
</feature>
<name>A0A1T1H9L5_OCELI</name>
<comment type="pathway">
    <text evidence="10">Carbohydrate biosynthesis; D-glycero-D-manno-heptose 7-phosphate biosynthesis; D-glycero-alpha-D-manno-heptose 7-phosphate and D-glycero-beta-D-manno-heptose 7-phosphate from sedoheptulose 7-phosphate: step 1/1.</text>
</comment>
<comment type="miscellaneous">
    <text evidence="10">The reaction produces a racemic mixture of D-glycero-alpha-D-manno-heptose 7-phosphate and D-glycero-beta-D-manno-heptose 7-phosphate.</text>
</comment>
<dbReference type="CDD" id="cd05006">
    <property type="entry name" value="SIS_GmhA"/>
    <property type="match status" value="1"/>
</dbReference>